<dbReference type="Proteomes" id="UP000434172">
    <property type="component" value="Unassembled WGS sequence"/>
</dbReference>
<reference evidence="2 3" key="1">
    <citation type="submission" date="2019-12" db="EMBL/GenBank/DDBJ databases">
        <title>A genome sequence resource for the geographically widespread anthracnose pathogen Colletotrichum asianum.</title>
        <authorList>
            <person name="Meng Y."/>
        </authorList>
    </citation>
    <scope>NUCLEOTIDE SEQUENCE [LARGE SCALE GENOMIC DNA]</scope>
    <source>
        <strain evidence="2 3">ICMP 18580</strain>
    </source>
</reference>
<accession>A0A8H3VY98</accession>
<sequence>MCSDDGMPLFNLQTSLQLAPVDVASCRCPSRSKPLCIQCHTRSALHPLELRRANGIPVDEHAAFPRNTQWMTVCPAARRKTQGSPWTLVYWYRACGLATPSGLPRSAEPSPNRRNPAKVPQSPSAPAHVAATGPCCMKRSLPSRVTCNVGARACPACLARQVSHMDCTVLLAS</sequence>
<evidence type="ECO:0000313" key="3">
    <source>
        <dbReference type="Proteomes" id="UP000434172"/>
    </source>
</evidence>
<feature type="region of interest" description="Disordered" evidence="1">
    <location>
        <begin position="103"/>
        <end position="126"/>
    </location>
</feature>
<name>A0A8H3VY98_9PEZI</name>
<dbReference type="AlphaFoldDB" id="A0A8H3VY98"/>
<keyword evidence="3" id="KW-1185">Reference proteome</keyword>
<evidence type="ECO:0000256" key="1">
    <source>
        <dbReference type="SAM" id="MobiDB-lite"/>
    </source>
</evidence>
<protein>
    <submittedName>
        <fullName evidence="2">Uncharacterized protein</fullName>
    </submittedName>
</protein>
<organism evidence="2 3">
    <name type="scientific">Colletotrichum asianum</name>
    <dbReference type="NCBI Taxonomy" id="702518"/>
    <lineage>
        <taxon>Eukaryota</taxon>
        <taxon>Fungi</taxon>
        <taxon>Dikarya</taxon>
        <taxon>Ascomycota</taxon>
        <taxon>Pezizomycotina</taxon>
        <taxon>Sordariomycetes</taxon>
        <taxon>Hypocreomycetidae</taxon>
        <taxon>Glomerellales</taxon>
        <taxon>Glomerellaceae</taxon>
        <taxon>Colletotrichum</taxon>
        <taxon>Colletotrichum gloeosporioides species complex</taxon>
    </lineage>
</organism>
<dbReference type="EMBL" id="WOWK01000126">
    <property type="protein sequence ID" value="KAF0317638.1"/>
    <property type="molecule type" value="Genomic_DNA"/>
</dbReference>
<gene>
    <name evidence="2" type="ORF">GQ607_015157</name>
</gene>
<evidence type="ECO:0000313" key="2">
    <source>
        <dbReference type="EMBL" id="KAF0317638.1"/>
    </source>
</evidence>
<proteinExistence type="predicted"/>
<comment type="caution">
    <text evidence="2">The sequence shown here is derived from an EMBL/GenBank/DDBJ whole genome shotgun (WGS) entry which is preliminary data.</text>
</comment>